<reference evidence="1" key="1">
    <citation type="journal article" date="2015" name="Nature">
        <title>Complex archaea that bridge the gap between prokaryotes and eukaryotes.</title>
        <authorList>
            <person name="Spang A."/>
            <person name="Saw J.H."/>
            <person name="Jorgensen S.L."/>
            <person name="Zaremba-Niedzwiedzka K."/>
            <person name="Martijn J."/>
            <person name="Lind A.E."/>
            <person name="van Eijk R."/>
            <person name="Schleper C."/>
            <person name="Guy L."/>
            <person name="Ettema T.J."/>
        </authorList>
    </citation>
    <scope>NUCLEOTIDE SEQUENCE</scope>
</reference>
<dbReference type="EMBL" id="LAZR01023491">
    <property type="protein sequence ID" value="KKL78328.1"/>
    <property type="molecule type" value="Genomic_DNA"/>
</dbReference>
<evidence type="ECO:0000313" key="1">
    <source>
        <dbReference type="EMBL" id="KKL78328.1"/>
    </source>
</evidence>
<accession>A0A0F9EW45</accession>
<feature type="non-terminal residue" evidence="1">
    <location>
        <position position="59"/>
    </location>
</feature>
<sequence>MENNVIDAVTLGGSVAPLDFSIWALFLRADIVVKLVIIFQLTRNLISISNHTALLNAPL</sequence>
<organism evidence="1">
    <name type="scientific">marine sediment metagenome</name>
    <dbReference type="NCBI Taxonomy" id="412755"/>
    <lineage>
        <taxon>unclassified sequences</taxon>
        <taxon>metagenomes</taxon>
        <taxon>ecological metagenomes</taxon>
    </lineage>
</organism>
<dbReference type="AlphaFoldDB" id="A0A0F9EW45"/>
<gene>
    <name evidence="1" type="ORF">LCGC14_2025920</name>
</gene>
<comment type="caution">
    <text evidence="1">The sequence shown here is derived from an EMBL/GenBank/DDBJ whole genome shotgun (WGS) entry which is preliminary data.</text>
</comment>
<protein>
    <submittedName>
        <fullName evidence="1">Uncharacterized protein</fullName>
    </submittedName>
</protein>
<proteinExistence type="predicted"/>
<name>A0A0F9EW45_9ZZZZ</name>